<dbReference type="EMBL" id="JBBJCI010000038">
    <property type="protein sequence ID" value="KAK7250120.1"/>
    <property type="molecule type" value="Genomic_DNA"/>
</dbReference>
<dbReference type="InterPro" id="IPR018946">
    <property type="entry name" value="PhoD-like_MPP"/>
</dbReference>
<dbReference type="Proteomes" id="UP001363151">
    <property type="component" value="Unassembled WGS sequence"/>
</dbReference>
<protein>
    <recommendedName>
        <fullName evidence="2">PhoD-like phosphatase metallophosphatase domain-containing protein</fullName>
    </recommendedName>
</protein>
<dbReference type="Gene3D" id="3.60.21.70">
    <property type="entry name" value="PhoD-like phosphatase"/>
    <property type="match status" value="1"/>
</dbReference>
<sequence>MRVASFASFAASATTTTKPSTATRIHIGSCSDTEEFQPMWSTLRRRRGDAFFWGGDIVYGDRFSPEVERLPATYRAAQELLGALRPTPANASMLQALYGKQKRESGYAAYAASLAVVDGIWDDHDFGVDNAHGGTLDGATKDAHKAALLDFLDVAPDDARRAPGRGIFAARRVGDVDVVLLDGRYYREERGGALLGQAQWAWLEDHLAAARPWATATVIVSPTQVLASADRPRPAEGWFEYPAERQRLFEALARHNATAFLVSGDVHFAELSAYACEGGGRRRAVAELTTSGLSHAWGSRDPAFYDSRALHRFKHFAMVVHQFILRRFVWTYQLPGGRYHLGLNAGELDVDAEAGTLVARALDHRGRVALERTWALEELHVGALGAGPLACAPAAARASRGRGAALGFAATYAVVAAPVVLYLALTLALAYRVLRCVWATLSPDRLSRARSLSDLVFLV</sequence>
<keyword evidence="1" id="KW-0472">Membrane</keyword>
<dbReference type="InterPro" id="IPR029052">
    <property type="entry name" value="Metallo-depent_PP-like"/>
</dbReference>
<dbReference type="PANTHER" id="PTHR33987">
    <property type="entry name" value="CALCINEURIN-LIKE METALLO-PHOSPHOESTERASE SUPERFAMILY PROTEIN"/>
    <property type="match status" value="1"/>
</dbReference>
<evidence type="ECO:0000313" key="4">
    <source>
        <dbReference type="Proteomes" id="UP001363151"/>
    </source>
</evidence>
<dbReference type="Pfam" id="PF09423">
    <property type="entry name" value="PhoD"/>
    <property type="match status" value="1"/>
</dbReference>
<feature type="transmembrane region" description="Helical" evidence="1">
    <location>
        <begin position="404"/>
        <end position="425"/>
    </location>
</feature>
<dbReference type="SUPFAM" id="SSF56300">
    <property type="entry name" value="Metallo-dependent phosphatases"/>
    <property type="match status" value="1"/>
</dbReference>
<gene>
    <name evidence="3" type="ORF">SO694_0000639</name>
</gene>
<keyword evidence="1" id="KW-0812">Transmembrane</keyword>
<accession>A0ABR1GAA9</accession>
<keyword evidence="4" id="KW-1185">Reference proteome</keyword>
<proteinExistence type="predicted"/>
<feature type="domain" description="PhoD-like phosphatase metallophosphatase" evidence="2">
    <location>
        <begin position="29"/>
        <end position="296"/>
    </location>
</feature>
<reference evidence="3 4" key="1">
    <citation type="submission" date="2024-03" db="EMBL/GenBank/DDBJ databases">
        <title>Aureococcus anophagefferens CCMP1851 and Kratosvirus quantuckense: Draft genome of a second virus-susceptible host strain in the model system.</title>
        <authorList>
            <person name="Chase E."/>
            <person name="Truchon A.R."/>
            <person name="Schepens W."/>
            <person name="Wilhelm S.W."/>
        </authorList>
    </citation>
    <scope>NUCLEOTIDE SEQUENCE [LARGE SCALE GENOMIC DNA]</scope>
    <source>
        <strain evidence="3 4">CCMP1851</strain>
    </source>
</reference>
<comment type="caution">
    <text evidence="3">The sequence shown here is derived from an EMBL/GenBank/DDBJ whole genome shotgun (WGS) entry which is preliminary data.</text>
</comment>
<keyword evidence="1" id="KW-1133">Transmembrane helix</keyword>
<dbReference type="CDD" id="cd07389">
    <property type="entry name" value="MPP_PhoD"/>
    <property type="match status" value="1"/>
</dbReference>
<evidence type="ECO:0000259" key="2">
    <source>
        <dbReference type="Pfam" id="PF09423"/>
    </source>
</evidence>
<dbReference type="InterPro" id="IPR038607">
    <property type="entry name" value="PhoD-like_sf"/>
</dbReference>
<dbReference type="PANTHER" id="PTHR33987:SF1">
    <property type="entry name" value="CALCINEURIN-LIKE METALLO-PHOSPHOESTERASE SUPERFAMILY PROTEIN"/>
    <property type="match status" value="1"/>
</dbReference>
<evidence type="ECO:0000256" key="1">
    <source>
        <dbReference type="SAM" id="Phobius"/>
    </source>
</evidence>
<evidence type="ECO:0000313" key="3">
    <source>
        <dbReference type="EMBL" id="KAK7250120.1"/>
    </source>
</evidence>
<organism evidence="3 4">
    <name type="scientific">Aureococcus anophagefferens</name>
    <name type="common">Harmful bloom alga</name>
    <dbReference type="NCBI Taxonomy" id="44056"/>
    <lineage>
        <taxon>Eukaryota</taxon>
        <taxon>Sar</taxon>
        <taxon>Stramenopiles</taxon>
        <taxon>Ochrophyta</taxon>
        <taxon>Pelagophyceae</taxon>
        <taxon>Pelagomonadales</taxon>
        <taxon>Pelagomonadaceae</taxon>
        <taxon>Aureococcus</taxon>
    </lineage>
</organism>
<name>A0ABR1GAA9_AURAN</name>